<dbReference type="GO" id="GO:0005737">
    <property type="term" value="C:cytoplasm"/>
    <property type="evidence" value="ECO:0007669"/>
    <property type="project" value="TreeGrafter"/>
</dbReference>
<dbReference type="SUPFAM" id="SSF52799">
    <property type="entry name" value="(Phosphotyrosine protein) phosphatases II"/>
    <property type="match status" value="1"/>
</dbReference>
<dbReference type="InterPro" id="IPR000219">
    <property type="entry name" value="DH_dom"/>
</dbReference>
<dbReference type="PROSITE" id="PS50054">
    <property type="entry name" value="TYR_PHOSPHATASE_DUAL"/>
    <property type="match status" value="1"/>
</dbReference>
<dbReference type="SMART" id="SM00325">
    <property type="entry name" value="RhoGEF"/>
    <property type="match status" value="1"/>
</dbReference>
<feature type="domain" description="DH" evidence="6">
    <location>
        <begin position="205"/>
        <end position="385"/>
    </location>
</feature>
<proteinExistence type="inferred from homology"/>
<dbReference type="GO" id="GO:0043409">
    <property type="term" value="P:negative regulation of MAPK cascade"/>
    <property type="evidence" value="ECO:0007669"/>
    <property type="project" value="TreeGrafter"/>
</dbReference>
<dbReference type="EC" id="3.1.3.48" evidence="2"/>
<dbReference type="Gene3D" id="1.20.900.10">
    <property type="entry name" value="Dbl homology (DH) domain"/>
    <property type="match status" value="1"/>
</dbReference>
<evidence type="ECO:0000256" key="1">
    <source>
        <dbReference type="ARBA" id="ARBA00008601"/>
    </source>
</evidence>
<dbReference type="InterPro" id="IPR000340">
    <property type="entry name" value="Dual-sp_phosphatase_cat-dom"/>
</dbReference>
<dbReference type="PANTHER" id="PTHR10159:SF511">
    <property type="entry name" value="DUAL SPECIFICITY PROTEIN PHOSPHATASE 1"/>
    <property type="match status" value="1"/>
</dbReference>
<evidence type="ECO:0000313" key="10">
    <source>
        <dbReference type="Proteomes" id="UP000012065"/>
    </source>
</evidence>
<organism evidence="9 10">
    <name type="scientific">Thanatephorus cucumeris (strain AG1-IB / isolate 7/3/14)</name>
    <name type="common">Lettuce bottom rot fungus</name>
    <name type="synonym">Rhizoctonia solani</name>
    <dbReference type="NCBI Taxonomy" id="1108050"/>
    <lineage>
        <taxon>Eukaryota</taxon>
        <taxon>Fungi</taxon>
        <taxon>Dikarya</taxon>
        <taxon>Basidiomycota</taxon>
        <taxon>Agaricomycotina</taxon>
        <taxon>Agaricomycetes</taxon>
        <taxon>Cantharellales</taxon>
        <taxon>Ceratobasidiaceae</taxon>
        <taxon>Rhizoctonia</taxon>
        <taxon>Rhizoctonia solani AG-1</taxon>
    </lineage>
</organism>
<evidence type="ECO:0000256" key="3">
    <source>
        <dbReference type="ARBA" id="ARBA00022801"/>
    </source>
</evidence>
<evidence type="ECO:0000256" key="2">
    <source>
        <dbReference type="ARBA" id="ARBA00013064"/>
    </source>
</evidence>
<dbReference type="Pfam" id="PF00782">
    <property type="entry name" value="DSPc"/>
    <property type="match status" value="1"/>
</dbReference>
<keyword evidence="3 9" id="KW-0378">Hydrolase</keyword>
<feature type="compositionally biased region" description="Acidic residues" evidence="5">
    <location>
        <begin position="182"/>
        <end position="195"/>
    </location>
</feature>
<comment type="similarity">
    <text evidence="1">Belongs to the protein-tyrosine phosphatase family. Non-receptor class dual specificity subfamily.</text>
</comment>
<comment type="caution">
    <text evidence="9">The sequence shown here is derived from an EMBL/GenBank/DDBJ whole genome shotgun (WGS) entry which is preliminary data.</text>
</comment>
<dbReference type="InterPro" id="IPR020422">
    <property type="entry name" value="TYR_PHOSPHATASE_DUAL_dom"/>
</dbReference>
<dbReference type="Proteomes" id="UP000012065">
    <property type="component" value="Unassembled WGS sequence"/>
</dbReference>
<dbReference type="GO" id="GO:0005085">
    <property type="term" value="F:guanyl-nucleotide exchange factor activity"/>
    <property type="evidence" value="ECO:0007669"/>
    <property type="project" value="InterPro"/>
</dbReference>
<dbReference type="InterPro" id="IPR035899">
    <property type="entry name" value="DBL_dom_sf"/>
</dbReference>
<sequence>MLPPRRMTPQTNTYATFSEVTPILPNVYLSSLSALQTCLAQSLLPVTHILSILDVPVDFPEFTGSRLVIALSDQAESDLLSWMDECVEYVQRARRDGGTVVVHCMMGLSRSVCIVAACVVLDLGVGVDKALRVVKKKRGTIQPNPGLVKQLERPAPGALGLDIPSSLSSYAPSSEPHSPDTDLSDTDQDEDDDDPIAWPAPPNEKTLCAMLEIRDSEDKFLGLLERLVHVYLPRLPPVFTASASALLARNAAMVLELHRRMAHELKANQGSRVGLCQVLSSYAQELTSLHQEFSAGHSAAKALLNRAQVRDPQLWAQWEKDRAEESGPEPDGSRPRSLEDLLIAPIQRVCRYHLLVAGLRDGTEEHQVSDAITAMQAVAASVDEIVRVRADEDRTKVVLDRMDPVPNLPSGFLASLGPCLLIGTLDVIYYEAPTKPPLVTTTSYSSQLTVTSSGASTLSSTTNTTTSASVHPLLASGKPQKAKHLAAFLWTGYLVLCKVHTKRARYEPKRWFHLKVRRL</sequence>
<dbReference type="AlphaFoldDB" id="M5BMJ4"/>
<dbReference type="HOGENOM" id="CLU_524951_0_0_1"/>
<dbReference type="PANTHER" id="PTHR10159">
    <property type="entry name" value="DUAL SPECIFICITY PROTEIN PHOSPHATASE"/>
    <property type="match status" value="1"/>
</dbReference>
<dbReference type="Gene3D" id="3.90.190.10">
    <property type="entry name" value="Protein tyrosine phosphatase superfamily"/>
    <property type="match status" value="1"/>
</dbReference>
<dbReference type="SUPFAM" id="SSF48065">
    <property type="entry name" value="DBL homology domain (DH-domain)"/>
    <property type="match status" value="1"/>
</dbReference>
<reference evidence="9 10" key="1">
    <citation type="journal article" date="2013" name="J. Biotechnol.">
        <title>Establishment and interpretation of the genome sequence of the phytopathogenic fungus Rhizoctonia solani AG1-IB isolate 7/3/14.</title>
        <authorList>
            <person name="Wibberg D.W."/>
            <person name="Jelonek L.J."/>
            <person name="Rupp O.R."/>
            <person name="Hennig M.H."/>
            <person name="Eikmeyer F.E."/>
            <person name="Goesmann A.G."/>
            <person name="Hartmann A.H."/>
            <person name="Borriss R.B."/>
            <person name="Grosch R.G."/>
            <person name="Puehler A.P."/>
            <person name="Schlueter A.S."/>
        </authorList>
    </citation>
    <scope>NUCLEOTIDE SEQUENCE [LARGE SCALE GENOMIC DNA]</scope>
    <source>
        <strain evidence="10">AG1-IB / isolate 7/3/14</strain>
    </source>
</reference>
<feature type="domain" description="Tyrosine-protein phosphatase" evidence="7">
    <location>
        <begin position="19"/>
        <end position="160"/>
    </location>
</feature>
<dbReference type="PROSITE" id="PS50010">
    <property type="entry name" value="DH_2"/>
    <property type="match status" value="1"/>
</dbReference>
<evidence type="ECO:0000313" key="9">
    <source>
        <dbReference type="EMBL" id="CCO28154.1"/>
    </source>
</evidence>
<dbReference type="InterPro" id="IPR029021">
    <property type="entry name" value="Prot-tyrosine_phosphatase-like"/>
</dbReference>
<evidence type="ECO:0000259" key="6">
    <source>
        <dbReference type="PROSITE" id="PS50010"/>
    </source>
</evidence>
<dbReference type="GO" id="GO:0033550">
    <property type="term" value="F:MAP kinase tyrosine phosphatase activity"/>
    <property type="evidence" value="ECO:0007669"/>
    <property type="project" value="TreeGrafter"/>
</dbReference>
<dbReference type="GO" id="GO:0008330">
    <property type="term" value="F:protein tyrosine/threonine phosphatase activity"/>
    <property type="evidence" value="ECO:0007669"/>
    <property type="project" value="TreeGrafter"/>
</dbReference>
<evidence type="ECO:0000256" key="4">
    <source>
        <dbReference type="ARBA" id="ARBA00022912"/>
    </source>
</evidence>
<dbReference type="EMBL" id="CAOJ01002901">
    <property type="protein sequence ID" value="CCO28154.1"/>
    <property type="molecule type" value="Genomic_DNA"/>
</dbReference>
<feature type="domain" description="Tyrosine specific protein phosphatases" evidence="8">
    <location>
        <begin position="84"/>
        <end position="138"/>
    </location>
</feature>
<dbReference type="InterPro" id="IPR000387">
    <property type="entry name" value="Tyr_Pase_dom"/>
</dbReference>
<evidence type="ECO:0000259" key="8">
    <source>
        <dbReference type="PROSITE" id="PS50056"/>
    </source>
</evidence>
<gene>
    <name evidence="9" type="ORF">BN14_02146</name>
</gene>
<protein>
    <recommendedName>
        <fullName evidence="2">protein-tyrosine-phosphatase</fullName>
        <ecNumber evidence="2">3.1.3.48</ecNumber>
    </recommendedName>
</protein>
<feature type="region of interest" description="Disordered" evidence="5">
    <location>
        <begin position="168"/>
        <end position="202"/>
    </location>
</feature>
<keyword evidence="4" id="KW-0904">Protein phosphatase</keyword>
<dbReference type="GO" id="GO:0017017">
    <property type="term" value="F:MAP kinase tyrosine/serine/threonine phosphatase activity"/>
    <property type="evidence" value="ECO:0007669"/>
    <property type="project" value="TreeGrafter"/>
</dbReference>
<dbReference type="Pfam" id="PF00621">
    <property type="entry name" value="RhoGEF"/>
    <property type="match status" value="1"/>
</dbReference>
<dbReference type="SMART" id="SM00195">
    <property type="entry name" value="DSPc"/>
    <property type="match status" value="1"/>
</dbReference>
<evidence type="ECO:0000256" key="5">
    <source>
        <dbReference type="SAM" id="MobiDB-lite"/>
    </source>
</evidence>
<name>M5BMJ4_THACB</name>
<dbReference type="CDD" id="cd14498">
    <property type="entry name" value="DSP"/>
    <property type="match status" value="1"/>
</dbReference>
<dbReference type="PROSITE" id="PS50056">
    <property type="entry name" value="TYR_PHOSPHATASE_2"/>
    <property type="match status" value="1"/>
</dbReference>
<accession>M5BMJ4</accession>
<evidence type="ECO:0000259" key="7">
    <source>
        <dbReference type="PROSITE" id="PS50054"/>
    </source>
</evidence>